<organism evidence="1">
    <name type="scientific">uncultured delta proteobacterium HF0500_03A04</name>
    <dbReference type="NCBI Taxonomy" id="710834"/>
    <lineage>
        <taxon>Bacteria</taxon>
        <taxon>Deltaproteobacteria</taxon>
        <taxon>environmental samples</taxon>
    </lineage>
</organism>
<evidence type="ECO:0000313" key="1">
    <source>
        <dbReference type="EMBL" id="ADI19320.1"/>
    </source>
</evidence>
<sequence length="501" mass="56060">MSGLSRLLAQLAPAESPILEDFLERLQALLAEGGLSETLPEAPEAQEAERAIRHALQLYDVVSVRKLVANYDPEQPSRILRGSVLKSLRSLGVAKRLEALGATEIQQAHLLRYQHNLQVSLTRLLGQEVSSDWERSWLTGHLENQVAAAPDKARQFFEERYRELFSAPYWTYLTLKHRHYQGLLNDYLRSSANKDRLDALRAEFTHSENHTEFPEWINQLDFRELELFVRKARSLLARQRDVLPVGADELSESFGGGASRKSGAALPDLSERFRQWLSQNQTGLQRLEKSFSSILECSAPYFFPQVSAYQPEKRDLLLQQLGSQPDESEELPGLLAEILSSSDEDALDSRRVEWGLVPEALAGEANLALLENHRERSRIHGFKLPWAVRHETEGSSITLPTGMGGLLHYGLACFGEPANTGSAVQAGILLRLLVQGTKIGDGSRVVHVGKLPYYAVPLETLGAFRGVLLSAMLVLVLRHQLEVPAVFQRLILRECRMGVAP</sequence>
<accession>E0XY29</accession>
<name>E0XY29_9DELT</name>
<reference evidence="1" key="1">
    <citation type="journal article" date="2011" name="Environ. Microbiol.">
        <title>Time-series analyses of Monterey Bay coastal microbial picoplankton using a 'genome proxy' microarray.</title>
        <authorList>
            <person name="Rich V.I."/>
            <person name="Pham V.D."/>
            <person name="Eppley J."/>
            <person name="Shi Y."/>
            <person name="DeLong E.F."/>
        </authorList>
    </citation>
    <scope>NUCLEOTIDE SEQUENCE</scope>
</reference>
<dbReference type="AlphaFoldDB" id="E0XY29"/>
<protein>
    <submittedName>
        <fullName evidence="1">Uncharacterized protein</fullName>
    </submittedName>
</protein>
<dbReference type="EMBL" id="GU474917">
    <property type="protein sequence ID" value="ADI19320.1"/>
    <property type="molecule type" value="Genomic_DNA"/>
</dbReference>
<proteinExistence type="predicted"/>